<dbReference type="Gene3D" id="3.40.50.150">
    <property type="entry name" value="Vaccinia Virus protein VP39"/>
    <property type="match status" value="1"/>
</dbReference>
<dbReference type="Pfam" id="PF13578">
    <property type="entry name" value="Methyltransf_24"/>
    <property type="match status" value="1"/>
</dbReference>
<feature type="coiled-coil region" evidence="5">
    <location>
        <begin position="557"/>
        <end position="584"/>
    </location>
</feature>
<dbReference type="PANTHER" id="PTHR13778:SF47">
    <property type="entry name" value="LIPOPOLYSACCHARIDE 1,3-GALACTOSYLTRANSFERASE"/>
    <property type="match status" value="1"/>
</dbReference>
<dbReference type="CDD" id="cd04194">
    <property type="entry name" value="GT8_A4GalT_like"/>
    <property type="match status" value="1"/>
</dbReference>
<evidence type="ECO:0000256" key="2">
    <source>
        <dbReference type="ARBA" id="ARBA00022676"/>
    </source>
</evidence>
<evidence type="ECO:0000256" key="3">
    <source>
        <dbReference type="ARBA" id="ARBA00022679"/>
    </source>
</evidence>
<keyword evidence="5" id="KW-0175">Coiled coil</keyword>
<proteinExistence type="inferred from homology"/>
<dbReference type="SUPFAM" id="SSF53335">
    <property type="entry name" value="S-adenosyl-L-methionine-dependent methyltransferases"/>
    <property type="match status" value="1"/>
</dbReference>
<evidence type="ECO:0000256" key="4">
    <source>
        <dbReference type="ARBA" id="ARBA00022723"/>
    </source>
</evidence>
<evidence type="ECO:0000256" key="6">
    <source>
        <dbReference type="SAM" id="MobiDB-lite"/>
    </source>
</evidence>
<name>A0ABR2ZQ53_9AGAR</name>
<dbReference type="Pfam" id="PF01501">
    <property type="entry name" value="Glyco_transf_8"/>
    <property type="match status" value="1"/>
</dbReference>
<evidence type="ECO:0000256" key="5">
    <source>
        <dbReference type="SAM" id="Coils"/>
    </source>
</evidence>
<dbReference type="InterPro" id="IPR029044">
    <property type="entry name" value="Nucleotide-diphossugar_trans"/>
</dbReference>
<comment type="caution">
    <text evidence="7">The sequence shown here is derived from an EMBL/GenBank/DDBJ whole genome shotgun (WGS) entry which is preliminary data.</text>
</comment>
<protein>
    <recommendedName>
        <fullName evidence="9">Glycosyltransferase family 8 protein</fullName>
    </recommendedName>
</protein>
<dbReference type="InterPro" id="IPR029063">
    <property type="entry name" value="SAM-dependent_MTases_sf"/>
</dbReference>
<keyword evidence="4" id="KW-0479">Metal-binding</keyword>
<evidence type="ECO:0000313" key="8">
    <source>
        <dbReference type="Proteomes" id="UP001437256"/>
    </source>
</evidence>
<reference evidence="7 8" key="1">
    <citation type="submission" date="2024-05" db="EMBL/GenBank/DDBJ databases">
        <title>A draft genome resource for the thread blight pathogen Marasmius tenuissimus strain MS-2.</title>
        <authorList>
            <person name="Yulfo-Soto G.E."/>
            <person name="Baruah I.K."/>
            <person name="Amoako-Attah I."/>
            <person name="Bukari Y."/>
            <person name="Meinhardt L.W."/>
            <person name="Bailey B.A."/>
            <person name="Cohen S.P."/>
        </authorList>
    </citation>
    <scope>NUCLEOTIDE SEQUENCE [LARGE SCALE GENOMIC DNA]</scope>
    <source>
        <strain evidence="7 8">MS-2</strain>
    </source>
</reference>
<evidence type="ECO:0008006" key="9">
    <source>
        <dbReference type="Google" id="ProtNLM"/>
    </source>
</evidence>
<comment type="similarity">
    <text evidence="1">Belongs to the glycosyltransferase 8 family.</text>
</comment>
<dbReference type="EMBL" id="JBBXMP010000083">
    <property type="protein sequence ID" value="KAL0063365.1"/>
    <property type="molecule type" value="Genomic_DNA"/>
</dbReference>
<keyword evidence="3" id="KW-0808">Transferase</keyword>
<sequence length="590" mass="66669">MTIPAAQEQAPLGNEPPYASVPADNHGAPSLERQLRLVPSLSRTTTMTTVDAPQYKFTSTQDWFSFNTGIWAPFITQLRTSIDHPARALEIGSWEGRSAVYLLENLCNTPDSMLVCIDHFDLHRTPAGRERYEKIQHNLSIPGYPFRVIDEFSVPGLYQLLKEETEKETGGFDFVYIDGSHEADDTFLDAELAWRLTRPGAIVIFDDYEWSTEDPESIHHPKRGIDGFLSLHQGEHEVLHRGYQVIIRKTGERKIGFLTKKSPTDIYADAPINVALCTDSAYAGPTAVAIISVIRATTDRRLSFYIADCGLTESDKEGLRSSLDPATEQVTLNFVELPEESKGRKDPTWARIDALSRLPVERVLFLDSDILVRHNLAELWSLDLGEKVLAAARDVGFPMGHKDVTRGPYFNAGVLLVDLTRIRSRLSSLVGFVESKHQATFKDQDALNDFFRGDWHELGVEWNATGLGTYAMRSDSDRTESWPNRELERLHQTAKIVHFTGPVHPSLSRILDEYNQPWASKPWGFAGAPGHPFAREWHAMLRETAWKDWLESEEHVRECEEAKRAIVEQDLEVVQERVVAARAEMSYLSG</sequence>
<organism evidence="7 8">
    <name type="scientific">Marasmius tenuissimus</name>
    <dbReference type="NCBI Taxonomy" id="585030"/>
    <lineage>
        <taxon>Eukaryota</taxon>
        <taxon>Fungi</taxon>
        <taxon>Dikarya</taxon>
        <taxon>Basidiomycota</taxon>
        <taxon>Agaricomycotina</taxon>
        <taxon>Agaricomycetes</taxon>
        <taxon>Agaricomycetidae</taxon>
        <taxon>Agaricales</taxon>
        <taxon>Marasmiineae</taxon>
        <taxon>Marasmiaceae</taxon>
        <taxon>Marasmius</taxon>
    </lineage>
</organism>
<dbReference type="InterPro" id="IPR002495">
    <property type="entry name" value="Glyco_trans_8"/>
</dbReference>
<feature type="region of interest" description="Disordered" evidence="6">
    <location>
        <begin position="1"/>
        <end position="26"/>
    </location>
</feature>
<evidence type="ECO:0000256" key="1">
    <source>
        <dbReference type="ARBA" id="ARBA00006351"/>
    </source>
</evidence>
<dbReference type="SUPFAM" id="SSF53448">
    <property type="entry name" value="Nucleotide-diphospho-sugar transferases"/>
    <property type="match status" value="1"/>
</dbReference>
<accession>A0ABR2ZQ53</accession>
<dbReference type="InterPro" id="IPR050748">
    <property type="entry name" value="Glycosyltrans_8_dom-fam"/>
</dbReference>
<evidence type="ECO:0000313" key="7">
    <source>
        <dbReference type="EMBL" id="KAL0063365.1"/>
    </source>
</evidence>
<gene>
    <name evidence="7" type="ORF">AAF712_009760</name>
</gene>
<dbReference type="PANTHER" id="PTHR13778">
    <property type="entry name" value="GLYCOSYLTRANSFERASE 8 DOMAIN-CONTAINING PROTEIN"/>
    <property type="match status" value="1"/>
</dbReference>
<keyword evidence="2" id="KW-0328">Glycosyltransferase</keyword>
<keyword evidence="8" id="KW-1185">Reference proteome</keyword>
<dbReference type="Gene3D" id="3.90.550.10">
    <property type="entry name" value="Spore Coat Polysaccharide Biosynthesis Protein SpsA, Chain A"/>
    <property type="match status" value="1"/>
</dbReference>
<dbReference type="Proteomes" id="UP001437256">
    <property type="component" value="Unassembled WGS sequence"/>
</dbReference>